<feature type="active site" description="Nucleophile" evidence="10">
    <location>
        <position position="160"/>
    </location>
</feature>
<evidence type="ECO:0000256" key="4">
    <source>
        <dbReference type="ARBA" id="ARBA00022487"/>
    </source>
</evidence>
<proteinExistence type="inferred from homology"/>
<comment type="catalytic activity">
    <reaction evidence="9">
        <text>cutin + H2O = cutin monomers.</text>
        <dbReference type="EC" id="3.1.1.74"/>
    </reaction>
</comment>
<evidence type="ECO:0000256" key="1">
    <source>
        <dbReference type="ARBA" id="ARBA00004613"/>
    </source>
</evidence>
<keyword evidence="5" id="KW-0964">Secreted</keyword>
<evidence type="ECO:0000256" key="9">
    <source>
        <dbReference type="ARBA" id="ARBA00034045"/>
    </source>
</evidence>
<feature type="disulfide bond" evidence="11">
    <location>
        <begin position="73"/>
        <end position="149"/>
    </location>
</feature>
<comment type="similarity">
    <text evidence="2">Belongs to the cutinase family.</text>
</comment>
<comment type="subcellular location">
    <subcellularLocation>
        <location evidence="1">Secreted</location>
    </subcellularLocation>
</comment>
<evidence type="ECO:0000256" key="6">
    <source>
        <dbReference type="ARBA" id="ARBA00022729"/>
    </source>
</evidence>
<evidence type="ECO:0000256" key="5">
    <source>
        <dbReference type="ARBA" id="ARBA00022525"/>
    </source>
</evidence>
<evidence type="ECO:0000256" key="3">
    <source>
        <dbReference type="ARBA" id="ARBA00013095"/>
    </source>
</evidence>
<dbReference type="EMBL" id="UIGY01000057">
    <property type="protein sequence ID" value="SUZ09774.1"/>
    <property type="molecule type" value="Genomic_DNA"/>
</dbReference>
<dbReference type="EC" id="3.1.1.74" evidence="3"/>
<dbReference type="InterPro" id="IPR029058">
    <property type="entry name" value="AB_hydrolase_fold"/>
</dbReference>
<dbReference type="InterPro" id="IPR011150">
    <property type="entry name" value="Cutinase_monf"/>
</dbReference>
<evidence type="ECO:0000256" key="11">
    <source>
        <dbReference type="PIRSR" id="PIRSR611150-2"/>
    </source>
</evidence>
<evidence type="ECO:0000256" key="2">
    <source>
        <dbReference type="ARBA" id="ARBA00007534"/>
    </source>
</evidence>
<dbReference type="SMART" id="SM01110">
    <property type="entry name" value="Cutinase"/>
    <property type="match status" value="1"/>
</dbReference>
<dbReference type="PANTHER" id="PTHR48250">
    <property type="entry name" value="CUTINASE 2-RELATED"/>
    <property type="match status" value="1"/>
</dbReference>
<dbReference type="SUPFAM" id="SSF53474">
    <property type="entry name" value="alpha/beta-Hydrolases"/>
    <property type="match status" value="1"/>
</dbReference>
<reference evidence="13" key="1">
    <citation type="submission" date="2018-07" db="EMBL/GenBank/DDBJ databases">
        <authorList>
            <person name="Quirk P.G."/>
            <person name="Krulwich T.A."/>
        </authorList>
    </citation>
    <scope>NUCLEOTIDE SEQUENCE</scope>
    <source>
        <strain evidence="13">96224</strain>
    </source>
</reference>
<dbReference type="InterPro" id="IPR000675">
    <property type="entry name" value="Cutinase/axe"/>
</dbReference>
<name>A0A381L778_BLUGR</name>
<dbReference type="OrthoDB" id="2975078at2759"/>
<dbReference type="AlphaFoldDB" id="A0A381L778"/>
<feature type="active site" description="Proton donor/acceptor" evidence="10">
    <location>
        <position position="227"/>
    </location>
</feature>
<feature type="disulfide bond" evidence="11">
    <location>
        <begin position="208"/>
        <end position="215"/>
    </location>
</feature>
<feature type="signal peptide" evidence="12">
    <location>
        <begin position="1"/>
        <end position="27"/>
    </location>
</feature>
<keyword evidence="6 12" id="KW-0732">Signal</keyword>
<organism evidence="13">
    <name type="scientific">Blumeria graminis f. sp. tritici 96224</name>
    <dbReference type="NCBI Taxonomy" id="1268274"/>
    <lineage>
        <taxon>Eukaryota</taxon>
        <taxon>Fungi</taxon>
        <taxon>Dikarya</taxon>
        <taxon>Ascomycota</taxon>
        <taxon>Pezizomycotina</taxon>
        <taxon>Leotiomycetes</taxon>
        <taxon>Erysiphales</taxon>
        <taxon>Erysiphaceae</taxon>
        <taxon>Blumeria</taxon>
    </lineage>
</organism>
<accession>A0A381L778</accession>
<dbReference type="Gene3D" id="3.40.50.1820">
    <property type="entry name" value="alpha/beta hydrolase"/>
    <property type="match status" value="1"/>
</dbReference>
<feature type="active site" evidence="10">
    <location>
        <position position="212"/>
    </location>
</feature>
<dbReference type="GO" id="GO:0050525">
    <property type="term" value="F:cutinase activity"/>
    <property type="evidence" value="ECO:0007669"/>
    <property type="project" value="UniProtKB-EC"/>
</dbReference>
<evidence type="ECO:0000256" key="12">
    <source>
        <dbReference type="SAM" id="SignalP"/>
    </source>
</evidence>
<feature type="chain" id="PRO_5016814011" description="cutinase" evidence="12">
    <location>
        <begin position="28"/>
        <end position="267"/>
    </location>
</feature>
<dbReference type="PANTHER" id="PTHR48250:SF3">
    <property type="entry name" value="CUTINASE 1-RELATED"/>
    <property type="match status" value="1"/>
</dbReference>
<dbReference type="Pfam" id="PF01083">
    <property type="entry name" value="Cutinase"/>
    <property type="match status" value="1"/>
</dbReference>
<sequence length="267" mass="28753">MHFHPYVGHLLLTLVGSWSWFAHIAIGAPQCSQGDVSNCLEDVFDIFTDGDEFRNDRIVVVRNDILGKKARDCASLNVIYARGTLEPGNVGLLTGPPFFSALAEHLNNTNLLGIQGFNYQALIPGFINNGTVKDATKMARLVTQIIENCPDSYLLLSGYSQGAQLVHRAVEMLEPSVSASIDVVVLFGDPMNGTVLPGIDSAKVMSLCHQDDMVCRGQGVYGVGPAHLTYRQDAQTAAMFTLSSMSDLGISSESLSQLAEMANKGIS</sequence>
<evidence type="ECO:0000256" key="10">
    <source>
        <dbReference type="PIRSR" id="PIRSR611150-1"/>
    </source>
</evidence>
<gene>
    <name evidence="13" type="ORF">BGT96224V2_LOCUS2949</name>
</gene>
<evidence type="ECO:0000313" key="13">
    <source>
        <dbReference type="EMBL" id="SUZ09774.1"/>
    </source>
</evidence>
<evidence type="ECO:0000256" key="8">
    <source>
        <dbReference type="ARBA" id="ARBA00023157"/>
    </source>
</evidence>
<keyword evidence="7" id="KW-0378">Hydrolase</keyword>
<evidence type="ECO:0000256" key="7">
    <source>
        <dbReference type="ARBA" id="ARBA00022801"/>
    </source>
</evidence>
<keyword evidence="4" id="KW-0719">Serine esterase</keyword>
<dbReference type="GO" id="GO:0005576">
    <property type="term" value="C:extracellular region"/>
    <property type="evidence" value="ECO:0007669"/>
    <property type="project" value="UniProtKB-SubCell"/>
</dbReference>
<protein>
    <recommendedName>
        <fullName evidence="3">cutinase</fullName>
        <ecNumber evidence="3">3.1.1.74</ecNumber>
    </recommendedName>
</protein>
<keyword evidence="8 11" id="KW-1015">Disulfide bond</keyword>
<dbReference type="GO" id="GO:0016052">
    <property type="term" value="P:carbohydrate catabolic process"/>
    <property type="evidence" value="ECO:0007669"/>
    <property type="project" value="TreeGrafter"/>
</dbReference>